<accession>A0ABN2KJZ0</accession>
<comment type="caution">
    <text evidence="1">The sequence shown here is derived from an EMBL/GenBank/DDBJ whole genome shotgun (WGS) entry which is preliminary data.</text>
</comment>
<reference evidence="1 2" key="1">
    <citation type="journal article" date="2019" name="Int. J. Syst. Evol. Microbiol.">
        <title>The Global Catalogue of Microorganisms (GCM) 10K type strain sequencing project: providing services to taxonomists for standard genome sequencing and annotation.</title>
        <authorList>
            <consortium name="The Broad Institute Genomics Platform"/>
            <consortium name="The Broad Institute Genome Sequencing Center for Infectious Disease"/>
            <person name="Wu L."/>
            <person name="Ma J."/>
        </authorList>
    </citation>
    <scope>NUCLEOTIDE SEQUENCE [LARGE SCALE GENOMIC DNA]</scope>
    <source>
        <strain evidence="1 2">JCM 14319</strain>
    </source>
</reference>
<gene>
    <name evidence="1" type="ORF">GCM10009747_15600</name>
</gene>
<evidence type="ECO:0000313" key="1">
    <source>
        <dbReference type="EMBL" id="GAA1757785.1"/>
    </source>
</evidence>
<dbReference type="EMBL" id="BAAANH010000003">
    <property type="protein sequence ID" value="GAA1757785.1"/>
    <property type="molecule type" value="Genomic_DNA"/>
</dbReference>
<keyword evidence="2" id="KW-1185">Reference proteome</keyword>
<dbReference type="Proteomes" id="UP001500506">
    <property type="component" value="Unassembled WGS sequence"/>
</dbReference>
<sequence>MHAGIGVEGIVTGNHVALGGTAGAPARVRFAVFDSDTDPMLQAWARFREPFVGRPQGTRPTRAPVAPLGNAGSIVAVARSTARSGAQRWPGIWRLLASNNRELGRSSLFYDSFDAACAHVRRLQAQCAELEITVVAGPHNASRGWVVWHEGVTVMTCGRWYNSTSTGAASALGALAALPHAIIADDADRSASSGRFGRRHTVPEHALG</sequence>
<organism evidence="1 2">
    <name type="scientific">Agromyces humatus</name>
    <dbReference type="NCBI Taxonomy" id="279573"/>
    <lineage>
        <taxon>Bacteria</taxon>
        <taxon>Bacillati</taxon>
        <taxon>Actinomycetota</taxon>
        <taxon>Actinomycetes</taxon>
        <taxon>Micrococcales</taxon>
        <taxon>Microbacteriaceae</taxon>
        <taxon>Agromyces</taxon>
    </lineage>
</organism>
<proteinExistence type="predicted"/>
<evidence type="ECO:0000313" key="2">
    <source>
        <dbReference type="Proteomes" id="UP001500506"/>
    </source>
</evidence>
<name>A0ABN2KJZ0_9MICO</name>
<protein>
    <submittedName>
        <fullName evidence="1">Uncharacterized protein</fullName>
    </submittedName>
</protein>